<dbReference type="Proteomes" id="UP000053647">
    <property type="component" value="Unassembled WGS sequence"/>
</dbReference>
<evidence type="ECO:0000313" key="2">
    <source>
        <dbReference type="EMBL" id="KIJ07488.1"/>
    </source>
</evidence>
<evidence type="ECO:0000256" key="1">
    <source>
        <dbReference type="SAM" id="MobiDB-lite"/>
    </source>
</evidence>
<reference evidence="3" key="2">
    <citation type="submission" date="2015-01" db="EMBL/GenBank/DDBJ databases">
        <title>Evolutionary Origins and Diversification of the Mycorrhizal Mutualists.</title>
        <authorList>
            <consortium name="DOE Joint Genome Institute"/>
            <consortium name="Mycorrhizal Genomics Consortium"/>
            <person name="Kohler A."/>
            <person name="Kuo A."/>
            <person name="Nagy L.G."/>
            <person name="Floudas D."/>
            <person name="Copeland A."/>
            <person name="Barry K.W."/>
            <person name="Cichocki N."/>
            <person name="Veneault-Fourrey C."/>
            <person name="LaButti K."/>
            <person name="Lindquist E.A."/>
            <person name="Lipzen A."/>
            <person name="Lundell T."/>
            <person name="Morin E."/>
            <person name="Murat C."/>
            <person name="Riley R."/>
            <person name="Ohm R."/>
            <person name="Sun H."/>
            <person name="Tunlid A."/>
            <person name="Henrissat B."/>
            <person name="Grigoriev I.V."/>
            <person name="Hibbett D.S."/>
            <person name="Martin F."/>
        </authorList>
    </citation>
    <scope>NUCLEOTIDE SEQUENCE [LARGE SCALE GENOMIC DNA]</scope>
    <source>
        <strain evidence="3">ATCC 200175</strain>
    </source>
</reference>
<keyword evidence="3" id="KW-1185">Reference proteome</keyword>
<feature type="region of interest" description="Disordered" evidence="1">
    <location>
        <begin position="883"/>
        <end position="920"/>
    </location>
</feature>
<feature type="compositionally biased region" description="Polar residues" evidence="1">
    <location>
        <begin position="53"/>
        <end position="64"/>
    </location>
</feature>
<organism evidence="2 3">
    <name type="scientific">Paxillus involutus ATCC 200175</name>
    <dbReference type="NCBI Taxonomy" id="664439"/>
    <lineage>
        <taxon>Eukaryota</taxon>
        <taxon>Fungi</taxon>
        <taxon>Dikarya</taxon>
        <taxon>Basidiomycota</taxon>
        <taxon>Agaricomycotina</taxon>
        <taxon>Agaricomycetes</taxon>
        <taxon>Agaricomycetidae</taxon>
        <taxon>Boletales</taxon>
        <taxon>Paxilineae</taxon>
        <taxon>Paxillaceae</taxon>
        <taxon>Paxillus</taxon>
    </lineage>
</organism>
<reference evidence="2 3" key="1">
    <citation type="submission" date="2014-06" db="EMBL/GenBank/DDBJ databases">
        <authorList>
            <consortium name="DOE Joint Genome Institute"/>
            <person name="Kuo A."/>
            <person name="Kohler A."/>
            <person name="Nagy L.G."/>
            <person name="Floudas D."/>
            <person name="Copeland A."/>
            <person name="Barry K.W."/>
            <person name="Cichocki N."/>
            <person name="Veneault-Fourrey C."/>
            <person name="LaButti K."/>
            <person name="Lindquist E.A."/>
            <person name="Lipzen A."/>
            <person name="Lundell T."/>
            <person name="Morin E."/>
            <person name="Murat C."/>
            <person name="Sun H."/>
            <person name="Tunlid A."/>
            <person name="Henrissat B."/>
            <person name="Grigoriev I.V."/>
            <person name="Hibbett D.S."/>
            <person name="Martin F."/>
            <person name="Nordberg H.P."/>
            <person name="Cantor M.N."/>
            <person name="Hua S.X."/>
        </authorList>
    </citation>
    <scope>NUCLEOTIDE SEQUENCE [LARGE SCALE GENOMIC DNA]</scope>
    <source>
        <strain evidence="2 3">ATCC 200175</strain>
    </source>
</reference>
<gene>
    <name evidence="2" type="ORF">PAXINDRAFT_19326</name>
</gene>
<dbReference type="AlphaFoldDB" id="A0A0C9T8L7"/>
<dbReference type="HOGENOM" id="CLU_012625_0_0_1"/>
<feature type="region of interest" description="Disordered" evidence="1">
    <location>
        <begin position="81"/>
        <end position="110"/>
    </location>
</feature>
<dbReference type="EMBL" id="KN819875">
    <property type="protein sequence ID" value="KIJ07488.1"/>
    <property type="molecule type" value="Genomic_DNA"/>
</dbReference>
<dbReference type="OrthoDB" id="2688041at2759"/>
<protein>
    <submittedName>
        <fullName evidence="2">Unplaced genomic scaffold PAXINscaffold_553, whole genome shotgun sequence</fullName>
    </submittedName>
</protein>
<sequence length="920" mass="103513">MYPSPTHCAPHPYVDPRWLQQPAYTGLQSDVFGNVATDQGQSIHGHILPPTNPLANEPSNTTVTDHPPQNLVRQLHVHTAVNSDDGTPSLRIQEDNPASHAKSGSREPCMSKNAQPALAITPPNIQHARRRPGETILGDDLNFIRLRPDEIRGDHVCRVSSRCRKVRDLWLRMIEGDDDSDEVWLWVDGDEEWFQQNGRTIGGGNCPKLNKEDWIAAQSALQRRTERTQLTPRPVPKKTANLTSEDLARLREATPAQRFAAIYWLICTSRRKEETDFQLGLSSRTEFGLMDLITQWYWAILMDSRWIAQFPECPTLWKEFEEKRKEMGCKCTLKHWVPSEWIDVWDANPEKIYDKLYGDDHSRDIPLLPIQLAFSLVIVHNFRGHTKFDEASLVFFARIVASKSLSGNAQRDADERFWPLCSHVERNIQHPPWIDVYPEVMQRAVQHFSCEVGPYSQLHSSSSAEMLQDEYLDGLPVGFADDVPNLVALVGTIVWILAPHFSDDPSRWHRIWTAVVYMFLEFKDTLPLPYLTGAQRELRNHLERLRLGGGPCFRDDSGLDDDFWTIYSAIIIHVKGLNLGASGACCPEEAILVDDPPSSPPHALTQSSDNIVDPDQPAWSVLASSPLPSQNLGSGESEDAEMDRWLLHAASSPLSCSLRFPNLGSADLAPAEMAFRSLLRDTSLTPAERQETFDAVISTLITLASATGLRFPVESLPPAVISKKRLTLPASSSSNIVEFGANGEQDTPAQLTEPSKLLCFTEESTEGQQVSAPTTQPGDVMILRLNSVPNGNLKKRHKIASIKKILIDMLCAIDFPLHNHYLPWSTLEGDLRKHGYEITNWPSGVLRENDKGINTLSAGHIHKLYAAFTQVRDEDRPRFVRRVDQSTGRGRVTGSECSELEEEARERPLRWEGEEDEDEV</sequence>
<feature type="region of interest" description="Disordered" evidence="1">
    <location>
        <begin position="48"/>
        <end position="67"/>
    </location>
</feature>
<evidence type="ECO:0000313" key="3">
    <source>
        <dbReference type="Proteomes" id="UP000053647"/>
    </source>
</evidence>
<feature type="region of interest" description="Disordered" evidence="1">
    <location>
        <begin position="591"/>
        <end position="610"/>
    </location>
</feature>
<accession>A0A0C9T8L7</accession>
<name>A0A0C9T8L7_PAXIN</name>
<proteinExistence type="predicted"/>